<proteinExistence type="predicted"/>
<dbReference type="InterPro" id="IPR014729">
    <property type="entry name" value="Rossmann-like_a/b/a_fold"/>
</dbReference>
<evidence type="ECO:0000313" key="2">
    <source>
        <dbReference type="EMBL" id="CAH2399127.1"/>
    </source>
</evidence>
<gene>
    <name evidence="2" type="ORF">MES4922_210110</name>
</gene>
<dbReference type="InterPro" id="IPR050128">
    <property type="entry name" value="Sulfate_adenylyltrnsfr_sub2"/>
</dbReference>
<evidence type="ECO:0000259" key="1">
    <source>
        <dbReference type="Pfam" id="PF01507"/>
    </source>
</evidence>
<dbReference type="PANTHER" id="PTHR43196">
    <property type="entry name" value="SULFATE ADENYLYLTRANSFERASE SUBUNIT 2"/>
    <property type="match status" value="1"/>
</dbReference>
<reference evidence="2" key="1">
    <citation type="submission" date="2022-03" db="EMBL/GenBank/DDBJ databases">
        <authorList>
            <person name="Brunel B."/>
        </authorList>
    </citation>
    <scope>NUCLEOTIDE SEQUENCE</scope>
    <source>
        <strain evidence="2">STM4922sample</strain>
    </source>
</reference>
<dbReference type="Pfam" id="PF01507">
    <property type="entry name" value="PAPS_reduct"/>
    <property type="match status" value="1"/>
</dbReference>
<comment type="caution">
    <text evidence="2">The sequence shown here is derived from an EMBL/GenBank/DDBJ whole genome shotgun (WGS) entry which is preliminary data.</text>
</comment>
<dbReference type="SUPFAM" id="SSF52402">
    <property type="entry name" value="Adenine nucleotide alpha hydrolases-like"/>
    <property type="match status" value="1"/>
</dbReference>
<dbReference type="RefSeq" id="WP_254024932.1">
    <property type="nucleotide sequence ID" value="NZ_CAKXZS010000014.1"/>
</dbReference>
<name>A0ABN8JP18_9HYPH</name>
<dbReference type="InterPro" id="IPR002500">
    <property type="entry name" value="PAPS_reduct_dom"/>
</dbReference>
<accession>A0ABN8JP18</accession>
<dbReference type="Proteomes" id="UP001152604">
    <property type="component" value="Unassembled WGS sequence"/>
</dbReference>
<organism evidence="2 3">
    <name type="scientific">Mesorhizobium ventifaucium</name>
    <dbReference type="NCBI Taxonomy" id="666020"/>
    <lineage>
        <taxon>Bacteria</taxon>
        <taxon>Pseudomonadati</taxon>
        <taxon>Pseudomonadota</taxon>
        <taxon>Alphaproteobacteria</taxon>
        <taxon>Hyphomicrobiales</taxon>
        <taxon>Phyllobacteriaceae</taxon>
        <taxon>Mesorhizobium</taxon>
    </lineage>
</organism>
<dbReference type="Gene3D" id="3.40.50.620">
    <property type="entry name" value="HUPs"/>
    <property type="match status" value="1"/>
</dbReference>
<protein>
    <submittedName>
        <fullName evidence="2">PAPS_reduct domain-containing protein</fullName>
    </submittedName>
</protein>
<keyword evidence="3" id="KW-1185">Reference proteome</keyword>
<dbReference type="EMBL" id="CAKXZS010000014">
    <property type="protein sequence ID" value="CAH2399127.1"/>
    <property type="molecule type" value="Genomic_DNA"/>
</dbReference>
<dbReference type="PANTHER" id="PTHR43196:SF2">
    <property type="entry name" value="PHOSPHOADENOSINE PHOSPHOSULFATE REDUCTASE"/>
    <property type="match status" value="1"/>
</dbReference>
<sequence length="357" mass="39364">MTVRLIATTPEIAALLAANAPVAIGVSGGKDSHAAAVAIVAYLNRIGHAGPRLLIHADLGIVEWNDPLPMCDKLANHTGIDLVVVRRKAGGLMERWESRWESSKVRYETLSTVTLVPCWSTPAMRFCTSELKTHVITAELKRRFPAQKIINVTGVRRQESAARAKATIASPDADRRIWTWRPIIDWSENAVFRYIEISGLPPHPAYRVFGMSRVSCRFCIMSNVADLTAASAQSEAHDLYRQMVRLECSSSFAFQGARWLGDIAPDLLDAPGRTALADAKRAALARMAAEKRVTKPMLYVKGWPLRMLTDDEADILAGVRREISDLLGLRSGFLDRASIHDRYAELLAAKPPESEAA</sequence>
<feature type="domain" description="Phosphoadenosine phosphosulphate reductase" evidence="1">
    <location>
        <begin position="23"/>
        <end position="216"/>
    </location>
</feature>
<evidence type="ECO:0000313" key="3">
    <source>
        <dbReference type="Proteomes" id="UP001152604"/>
    </source>
</evidence>